<dbReference type="AlphaFoldDB" id="A0A8I6WKP7"/>
<reference evidence="2" key="2">
    <citation type="submission" date="2020-10" db="EMBL/GenBank/DDBJ databases">
        <authorList>
            <person name="Scholz U."/>
            <person name="Mascher M."/>
            <person name="Fiebig A."/>
        </authorList>
    </citation>
    <scope>NUCLEOTIDE SEQUENCE [LARGE SCALE GENOMIC DNA]</scope>
    <source>
        <strain evidence="2">cv. Morex</strain>
    </source>
</reference>
<dbReference type="InterPro" id="IPR055302">
    <property type="entry name" value="F-box_dom-containing"/>
</dbReference>
<dbReference type="InterPro" id="IPR055411">
    <property type="entry name" value="LRR_FXL15/At3g58940/PEG3-like"/>
</dbReference>
<feature type="domain" description="F-box/LRR-repeat protein 15/At3g58940/PEG3-like LRR" evidence="1">
    <location>
        <begin position="70"/>
        <end position="186"/>
    </location>
</feature>
<proteinExistence type="predicted"/>
<dbReference type="SUPFAM" id="SSF81383">
    <property type="entry name" value="F-box domain"/>
    <property type="match status" value="1"/>
</dbReference>
<evidence type="ECO:0000313" key="2">
    <source>
        <dbReference type="EnsemblPlants" id="HORVU.MOREX.r3.2HG0157570.1"/>
    </source>
</evidence>
<organism evidence="2 3">
    <name type="scientific">Hordeum vulgare subsp. vulgare</name>
    <name type="common">Domesticated barley</name>
    <dbReference type="NCBI Taxonomy" id="112509"/>
    <lineage>
        <taxon>Eukaryota</taxon>
        <taxon>Viridiplantae</taxon>
        <taxon>Streptophyta</taxon>
        <taxon>Embryophyta</taxon>
        <taxon>Tracheophyta</taxon>
        <taxon>Spermatophyta</taxon>
        <taxon>Magnoliopsida</taxon>
        <taxon>Liliopsida</taxon>
        <taxon>Poales</taxon>
        <taxon>Poaceae</taxon>
        <taxon>BOP clade</taxon>
        <taxon>Pooideae</taxon>
        <taxon>Triticodae</taxon>
        <taxon>Triticeae</taxon>
        <taxon>Hordeinae</taxon>
        <taxon>Hordeum</taxon>
    </lineage>
</organism>
<dbReference type="SUPFAM" id="SSF52047">
    <property type="entry name" value="RNI-like"/>
    <property type="match status" value="1"/>
</dbReference>
<protein>
    <recommendedName>
        <fullName evidence="1">F-box/LRR-repeat protein 15/At3g58940/PEG3-like LRR domain-containing protein</fullName>
    </recommendedName>
</protein>
<reference evidence="3" key="1">
    <citation type="journal article" date="2012" name="Nature">
        <title>A physical, genetic and functional sequence assembly of the barley genome.</title>
        <authorList>
            <consortium name="The International Barley Genome Sequencing Consortium"/>
            <person name="Mayer K.F."/>
            <person name="Waugh R."/>
            <person name="Brown J.W."/>
            <person name="Schulman A."/>
            <person name="Langridge P."/>
            <person name="Platzer M."/>
            <person name="Fincher G.B."/>
            <person name="Muehlbauer G.J."/>
            <person name="Sato K."/>
            <person name="Close T.J."/>
            <person name="Wise R.P."/>
            <person name="Stein N."/>
        </authorList>
    </citation>
    <scope>NUCLEOTIDE SEQUENCE [LARGE SCALE GENOMIC DNA]</scope>
    <source>
        <strain evidence="3">cv. Morex</strain>
    </source>
</reference>
<dbReference type="Gramene" id="HORVU.MOREX.r3.2HG0157570.1">
    <property type="protein sequence ID" value="HORVU.MOREX.r3.2HG0157570.1"/>
    <property type="gene ID" value="HORVU.MOREX.r3.2HG0157570"/>
</dbReference>
<dbReference type="Pfam" id="PF24758">
    <property type="entry name" value="LRR_At5g56370"/>
    <property type="match status" value="1"/>
</dbReference>
<name>A0A8I6WKP7_HORVV</name>
<dbReference type="PANTHER" id="PTHR32141:SF113">
    <property type="entry name" value="F-BOX DOMAIN-CONTAINING PROTEIN"/>
    <property type="match status" value="1"/>
</dbReference>
<dbReference type="EnsemblPlants" id="HORVU.MOREX.r3.2HG0157570.1">
    <property type="protein sequence ID" value="HORVU.MOREX.r3.2HG0157570.1"/>
    <property type="gene ID" value="HORVU.MOREX.r3.2HG0157570"/>
</dbReference>
<dbReference type="Proteomes" id="UP000011116">
    <property type="component" value="Chromosome 2H"/>
</dbReference>
<keyword evidence="3" id="KW-1185">Reference proteome</keyword>
<sequence>MTLSLDAHLCNVVSHLPVRDAARTGALSHRWRGLWRATPLALDDAHLLPSPVPTAALVSRVLASHPGPFRLLDHLADKGVEDLTLVNRPFSFDVPVQHPLTLLRCGVSLRRLYLGVWLFRFTTDLPPGPDVFPNLQELGLCHDITEERDLKYVLACSPKLETLALISNYGYPDRVRVGSRNLRCVKIGHAPQLVVLSYLDTATHQLEIGNTIIKAGVTNVCPNTVLPSVKVLALKVRFRVPKEVRTLLCFLICFPGVDILHIMASNNDTDHYDDPGEVKPGDKLNYTFWKGVGPIKCLKSRVKKLVFDHPIQSS</sequence>
<reference evidence="2" key="3">
    <citation type="submission" date="2022-01" db="UniProtKB">
        <authorList>
            <consortium name="EnsemblPlants"/>
        </authorList>
    </citation>
    <scope>IDENTIFICATION</scope>
    <source>
        <strain evidence="2">subsp. vulgare</strain>
    </source>
</reference>
<dbReference type="PANTHER" id="PTHR32141">
    <property type="match status" value="1"/>
</dbReference>
<dbReference type="InterPro" id="IPR036047">
    <property type="entry name" value="F-box-like_dom_sf"/>
</dbReference>
<evidence type="ECO:0000313" key="3">
    <source>
        <dbReference type="Proteomes" id="UP000011116"/>
    </source>
</evidence>
<evidence type="ECO:0000259" key="1">
    <source>
        <dbReference type="Pfam" id="PF24758"/>
    </source>
</evidence>
<accession>A0A8I6WKP7</accession>